<proteinExistence type="predicted"/>
<dbReference type="Proteomes" id="UP000315295">
    <property type="component" value="Unassembled WGS sequence"/>
</dbReference>
<dbReference type="EMBL" id="VIEB01000100">
    <property type="protein sequence ID" value="TQE06679.1"/>
    <property type="molecule type" value="Genomic_DNA"/>
</dbReference>
<protein>
    <submittedName>
        <fullName evidence="1">Uncharacterized protein</fullName>
    </submittedName>
</protein>
<comment type="caution">
    <text evidence="1">The sequence shown here is derived from an EMBL/GenBank/DDBJ whole genome shotgun (WGS) entry which is preliminary data.</text>
</comment>
<organism evidence="1 2">
    <name type="scientific">Malus baccata</name>
    <name type="common">Siberian crab apple</name>
    <name type="synonym">Pyrus baccata</name>
    <dbReference type="NCBI Taxonomy" id="106549"/>
    <lineage>
        <taxon>Eukaryota</taxon>
        <taxon>Viridiplantae</taxon>
        <taxon>Streptophyta</taxon>
        <taxon>Embryophyta</taxon>
        <taxon>Tracheophyta</taxon>
        <taxon>Spermatophyta</taxon>
        <taxon>Magnoliopsida</taxon>
        <taxon>eudicotyledons</taxon>
        <taxon>Gunneridae</taxon>
        <taxon>Pentapetalae</taxon>
        <taxon>rosids</taxon>
        <taxon>fabids</taxon>
        <taxon>Rosales</taxon>
        <taxon>Rosaceae</taxon>
        <taxon>Amygdaloideae</taxon>
        <taxon>Maleae</taxon>
        <taxon>Malus</taxon>
    </lineage>
</organism>
<accession>A0A540N6Q2</accession>
<evidence type="ECO:0000313" key="2">
    <source>
        <dbReference type="Proteomes" id="UP000315295"/>
    </source>
</evidence>
<sequence length="110" mass="13171">MSFERPCCYSQHRPHRLCLSIRVLVHTLYFVEESYQLNKSSKADRQEERTTDHTMRYSTWILQICDIQINQHMDTIHSEMLLVSLTRMTVHGVCMYHLYRDVDILGTLHD</sequence>
<evidence type="ECO:0000313" key="1">
    <source>
        <dbReference type="EMBL" id="TQE06679.1"/>
    </source>
</evidence>
<gene>
    <name evidence="1" type="ORF">C1H46_007745</name>
</gene>
<keyword evidence="2" id="KW-1185">Reference proteome</keyword>
<dbReference type="AlphaFoldDB" id="A0A540N6Q2"/>
<name>A0A540N6Q2_MALBA</name>
<reference evidence="1 2" key="1">
    <citation type="journal article" date="2019" name="G3 (Bethesda)">
        <title>Sequencing of a Wild Apple (Malus baccata) Genome Unravels the Differences Between Cultivated and Wild Apple Species Regarding Disease Resistance and Cold Tolerance.</title>
        <authorList>
            <person name="Chen X."/>
        </authorList>
    </citation>
    <scope>NUCLEOTIDE SEQUENCE [LARGE SCALE GENOMIC DNA]</scope>
    <source>
        <strain evidence="2">cv. Shandingzi</strain>
        <tissue evidence="1">Leaves</tissue>
    </source>
</reference>